<dbReference type="AlphaFoldDB" id="A0AAU9G9R0"/>
<feature type="chain" id="PRO_5043919576" evidence="1">
    <location>
        <begin position="19"/>
        <end position="64"/>
    </location>
</feature>
<evidence type="ECO:0000256" key="1">
    <source>
        <dbReference type="SAM" id="SignalP"/>
    </source>
</evidence>
<reference evidence="2 3" key="1">
    <citation type="submission" date="2024-02" db="EMBL/GenBank/DDBJ databases">
        <title>A chromosome-level genome assembly of Drosophila madeirensis, a fruit fly species endemic to Madeira island.</title>
        <authorList>
            <person name="Tomihara K."/>
            <person name="Llopart A."/>
            <person name="Yamamoto D."/>
        </authorList>
    </citation>
    <scope>NUCLEOTIDE SEQUENCE [LARGE SCALE GENOMIC DNA]</scope>
    <source>
        <strain evidence="2 3">RF1</strain>
    </source>
</reference>
<sequence length="64" mass="7053">MKYLRLFVFLLLVWLASAQNFLGDLPTIPNVCHLQGDWCSTRCQIAGGRDGICNPGGLCSCRPL</sequence>
<evidence type="ECO:0000313" key="2">
    <source>
        <dbReference type="EMBL" id="BFG05222.1"/>
    </source>
</evidence>
<proteinExistence type="predicted"/>
<organism evidence="2 3">
    <name type="scientific">Drosophila madeirensis</name>
    <name type="common">Fruit fly</name>
    <dbReference type="NCBI Taxonomy" id="30013"/>
    <lineage>
        <taxon>Eukaryota</taxon>
        <taxon>Metazoa</taxon>
        <taxon>Ecdysozoa</taxon>
        <taxon>Arthropoda</taxon>
        <taxon>Hexapoda</taxon>
        <taxon>Insecta</taxon>
        <taxon>Pterygota</taxon>
        <taxon>Neoptera</taxon>
        <taxon>Endopterygota</taxon>
        <taxon>Diptera</taxon>
        <taxon>Brachycera</taxon>
        <taxon>Muscomorpha</taxon>
        <taxon>Ephydroidea</taxon>
        <taxon>Drosophilidae</taxon>
        <taxon>Drosophila</taxon>
        <taxon>Sophophora</taxon>
    </lineage>
</organism>
<protein>
    <submittedName>
        <fullName evidence="2">Uncharacterized protein</fullName>
    </submittedName>
</protein>
<keyword evidence="3" id="KW-1185">Reference proteome</keyword>
<accession>A0AAU9G9R0</accession>
<dbReference type="Proteomes" id="UP001500889">
    <property type="component" value="Chromosome E"/>
</dbReference>
<keyword evidence="1" id="KW-0732">Signal</keyword>
<name>A0AAU9G9R0_DROMD</name>
<gene>
    <name evidence="2" type="ORF">DMAD_04010</name>
</gene>
<dbReference type="EMBL" id="AP029267">
    <property type="protein sequence ID" value="BFG05222.1"/>
    <property type="molecule type" value="Genomic_DNA"/>
</dbReference>
<evidence type="ECO:0000313" key="3">
    <source>
        <dbReference type="Proteomes" id="UP001500889"/>
    </source>
</evidence>
<feature type="signal peptide" evidence="1">
    <location>
        <begin position="1"/>
        <end position="18"/>
    </location>
</feature>